<dbReference type="SMART" id="SM00798">
    <property type="entry name" value="AICARFT_IMPCHas"/>
    <property type="match status" value="1"/>
</dbReference>
<dbReference type="Gene3D" id="3.40.140.20">
    <property type="match status" value="2"/>
</dbReference>
<proteinExistence type="predicted"/>
<keyword evidence="2" id="KW-1185">Reference proteome</keyword>
<dbReference type="AlphaFoldDB" id="A0A5P8E3R7"/>
<dbReference type="InterPro" id="IPR024050">
    <property type="entry name" value="AICAR_Tfase_insert_dom_sf"/>
</dbReference>
<dbReference type="InterPro" id="IPR024051">
    <property type="entry name" value="AICAR_Tfase_dup_dom_sf"/>
</dbReference>
<dbReference type="EC" id="2.1.2.3" evidence="1"/>
<sequence>MKELELKYGCNPNQKPASISIANGELPVTVLGGRPGYINFLDALNGWQLVKELKAATGLPAAASFKHVSPAGAAVGTPMSDTLKKIYFVDDIAEPLSPIALAYARARGADRMSSYGDFIALSDTCDKATALLIKREVSDGVIAPDFTEEALDILRAKRKGTYNIIRIDPAYVPDPVETKQVFGITFTQGRNEIDLTRDDLFDNMPTDNKDLPEAAKRDLRIALITLKYTQSNSVCYVKDGQAIGIGAGQQSRIHCTRLAGNKADIWWLRQHPKVMNLPFIENIRRADRDNTIDIYISEDHDDVLTDGAWQQFFTEKPEVLTAEEKKAWIAKNTGVSLGSDAFFPFGDNIERAHKSGVAYVAQAGGSVRDDHVIDTCNKYGIAMSFIGIRLFHH</sequence>
<keyword evidence="1" id="KW-0808">Transferase</keyword>
<dbReference type="FunFam" id="3.40.140.20:FF:000003">
    <property type="entry name" value="Bifunctional purine biosynthesis protein"/>
    <property type="match status" value="1"/>
</dbReference>
<dbReference type="GO" id="GO:0003937">
    <property type="term" value="F:IMP cyclohydrolase activity"/>
    <property type="evidence" value="ECO:0007669"/>
    <property type="project" value="InterPro"/>
</dbReference>
<evidence type="ECO:0000313" key="2">
    <source>
        <dbReference type="Proteomes" id="UP000249375"/>
    </source>
</evidence>
<evidence type="ECO:0000313" key="1">
    <source>
        <dbReference type="EMBL" id="QFQ11592.1"/>
    </source>
</evidence>
<accession>A0A5P8E3R7</accession>
<dbReference type="GO" id="GO:0005829">
    <property type="term" value="C:cytosol"/>
    <property type="evidence" value="ECO:0007669"/>
    <property type="project" value="TreeGrafter"/>
</dbReference>
<name>A0A5P8E3R7_9BACT</name>
<gene>
    <name evidence="1" type="ORF">C7Y71_000270</name>
</gene>
<dbReference type="OrthoDB" id="9802065at2"/>
<dbReference type="Pfam" id="PF01808">
    <property type="entry name" value="AICARFT_IMPCHas"/>
    <property type="match status" value="1"/>
</dbReference>
<dbReference type="InterPro" id="IPR016193">
    <property type="entry name" value="Cytidine_deaminase-like"/>
</dbReference>
<dbReference type="PANTHER" id="PTHR11692">
    <property type="entry name" value="BIFUNCTIONAL PURINE BIOSYNTHESIS PROTEIN PURH"/>
    <property type="match status" value="1"/>
</dbReference>
<dbReference type="KEGG" id="alq:C7Y71_000270"/>
<organism evidence="1 2">
    <name type="scientific">Pseudoprevotella muciniphila</name>
    <dbReference type="NCBI Taxonomy" id="2133944"/>
    <lineage>
        <taxon>Bacteria</taxon>
        <taxon>Pseudomonadati</taxon>
        <taxon>Bacteroidota</taxon>
        <taxon>Bacteroidia</taxon>
        <taxon>Bacteroidales</taxon>
        <taxon>Prevotellaceae</taxon>
        <taxon>Pseudoprevotella</taxon>
    </lineage>
</organism>
<dbReference type="Gene3D" id="1.10.287.440">
    <property type="match status" value="1"/>
</dbReference>
<dbReference type="EMBL" id="CP033459">
    <property type="protein sequence ID" value="QFQ11592.1"/>
    <property type="molecule type" value="Genomic_DNA"/>
</dbReference>
<dbReference type="Proteomes" id="UP000249375">
    <property type="component" value="Chromosome"/>
</dbReference>
<dbReference type="NCBIfam" id="NF005492">
    <property type="entry name" value="PRK07106.1"/>
    <property type="match status" value="1"/>
</dbReference>
<dbReference type="GO" id="GO:0004643">
    <property type="term" value="F:phosphoribosylaminoimidazolecarboxamide formyltransferase activity"/>
    <property type="evidence" value="ECO:0007669"/>
    <property type="project" value="UniProtKB-EC"/>
</dbReference>
<protein>
    <submittedName>
        <fullName evidence="1">Phosphoribosylaminoimidazolecarboxamide formyltransferase</fullName>
        <ecNumber evidence="1">2.1.2.3</ecNumber>
    </submittedName>
</protein>
<reference evidence="1 2" key="1">
    <citation type="submission" date="2018-11" db="EMBL/GenBank/DDBJ databases">
        <authorList>
            <person name="Na S.W."/>
            <person name="Baik M."/>
        </authorList>
    </citation>
    <scope>NUCLEOTIDE SEQUENCE [LARGE SCALE GENOMIC DNA]</scope>
    <source>
        <strain evidence="1 2">E39</strain>
    </source>
</reference>
<dbReference type="GO" id="GO:0006189">
    <property type="term" value="P:'de novo' IMP biosynthetic process"/>
    <property type="evidence" value="ECO:0007669"/>
    <property type="project" value="TreeGrafter"/>
</dbReference>
<dbReference type="RefSeq" id="WP_111899311.1">
    <property type="nucleotide sequence ID" value="NZ_CP033459.1"/>
</dbReference>
<dbReference type="SUPFAM" id="SSF53927">
    <property type="entry name" value="Cytidine deaminase-like"/>
    <property type="match status" value="1"/>
</dbReference>
<dbReference type="PANTHER" id="PTHR11692:SF0">
    <property type="entry name" value="BIFUNCTIONAL PURINE BIOSYNTHESIS PROTEIN ATIC"/>
    <property type="match status" value="1"/>
</dbReference>
<dbReference type="InterPro" id="IPR002695">
    <property type="entry name" value="PurH-like"/>
</dbReference>